<reference evidence="3 4" key="1">
    <citation type="journal article" date="2013" name="Genome Announc.">
        <title>Draft Genome Sequence of the Aeromonas diversa Type Strain.</title>
        <authorList>
            <person name="Farfan M."/>
            <person name="Spataro N."/>
            <person name="Sanglas A."/>
            <person name="Albarral V."/>
            <person name="Loren J.G."/>
            <person name="Bosch E."/>
            <person name="Fuste M.C."/>
        </authorList>
    </citation>
    <scope>NUCLEOTIDE SEQUENCE [LARGE SCALE GENOMIC DNA]</scope>
    <source>
        <strain evidence="3 4">2478-85</strain>
    </source>
</reference>
<dbReference type="RefSeq" id="WP_005349385.1">
    <property type="nucleotide sequence ID" value="NZ_APVG01000009.1"/>
</dbReference>
<dbReference type="Proteomes" id="UP000023775">
    <property type="component" value="Unassembled WGS sequence"/>
</dbReference>
<keyword evidence="4" id="KW-1185">Reference proteome</keyword>
<accession>N9U3L2</accession>
<dbReference type="SUPFAM" id="SSF53850">
    <property type="entry name" value="Periplasmic binding protein-like II"/>
    <property type="match status" value="1"/>
</dbReference>
<dbReference type="eggNOG" id="COG1840">
    <property type="taxonomic scope" value="Bacteria"/>
</dbReference>
<evidence type="ECO:0000256" key="2">
    <source>
        <dbReference type="SAM" id="SignalP"/>
    </source>
</evidence>
<dbReference type="PANTHER" id="PTHR30006:SF25">
    <property type="entry name" value="PHOSPHOGLYCERATE TRANSPORT REGULATORY PROTEIN PGTC"/>
    <property type="match status" value="1"/>
</dbReference>
<sequence>MTQKHILSTFMTGLLLGSCLLLAAPARAENSCLVILTSFSESPIKALVDDYHRQPGSCPVRVIYRRTLPALRLLSQGGRAPIDVVISSSPTFFHALERMDLLAPRVHSTPPPDWLSPHALVLSDKATPVGYSGIGIIYNRDYLKRAHLKVPRTWQALAEPEYRGHLMMSSPSQSGTTHMMVESILQQLGWQQGWALLMKIGSNLASVSARSFGVSEGVARGLVGAGPVIDNYALTSKARFSYVDFHYLPDTVILPTYYAVMKASPHQKMATTFLDYLLSPRGQHIISKTSTAKTPLDSPTLAKGTRFVTDKPQLYGRNQVLKVLFDQVITHQLPRLRQTWQGIYLAQREMKQTTANQAKLAEAIRLASTVPLTEAQALSPELAHVFEEMGQRSDNPESERLTQAWRAQIASQLEQALTLLQTLEYP</sequence>
<comment type="caution">
    <text evidence="3">The sequence shown here is derived from an EMBL/GenBank/DDBJ whole genome shotgun (WGS) entry which is preliminary data.</text>
</comment>
<gene>
    <name evidence="3" type="ORF">G114_05185</name>
</gene>
<protein>
    <submittedName>
        <fullName evidence="3">Phosphoglycerate transport regulatory protein PgtC</fullName>
    </submittedName>
</protein>
<dbReference type="PANTHER" id="PTHR30006">
    <property type="entry name" value="THIAMINE-BINDING PERIPLASMIC PROTEIN-RELATED"/>
    <property type="match status" value="1"/>
</dbReference>
<organism evidence="3 4">
    <name type="scientific">Aeromonas diversa CDC 2478-85</name>
    <dbReference type="NCBI Taxonomy" id="1268237"/>
    <lineage>
        <taxon>Bacteria</taxon>
        <taxon>Pseudomonadati</taxon>
        <taxon>Pseudomonadota</taxon>
        <taxon>Gammaproteobacteria</taxon>
        <taxon>Aeromonadales</taxon>
        <taxon>Aeromonadaceae</taxon>
        <taxon>Aeromonas</taxon>
    </lineage>
</organism>
<evidence type="ECO:0000313" key="4">
    <source>
        <dbReference type="Proteomes" id="UP000023775"/>
    </source>
</evidence>
<feature type="signal peptide" evidence="2">
    <location>
        <begin position="1"/>
        <end position="23"/>
    </location>
</feature>
<dbReference type="PATRIC" id="fig|1268237.3.peg.1018"/>
<dbReference type="Gene3D" id="3.40.190.10">
    <property type="entry name" value="Periplasmic binding protein-like II"/>
    <property type="match status" value="2"/>
</dbReference>
<dbReference type="Pfam" id="PF13343">
    <property type="entry name" value="SBP_bac_6"/>
    <property type="match status" value="1"/>
</dbReference>
<dbReference type="GO" id="GO:0030288">
    <property type="term" value="C:outer membrane-bounded periplasmic space"/>
    <property type="evidence" value="ECO:0007669"/>
    <property type="project" value="TreeGrafter"/>
</dbReference>
<feature type="chain" id="PRO_5004153212" evidence="2">
    <location>
        <begin position="24"/>
        <end position="426"/>
    </location>
</feature>
<proteinExistence type="predicted"/>
<evidence type="ECO:0000256" key="1">
    <source>
        <dbReference type="ARBA" id="ARBA00022729"/>
    </source>
</evidence>
<name>N9U3L2_9GAMM</name>
<keyword evidence="1 2" id="KW-0732">Signal</keyword>
<dbReference type="PROSITE" id="PS51257">
    <property type="entry name" value="PROKAR_LIPOPROTEIN"/>
    <property type="match status" value="1"/>
</dbReference>
<dbReference type="EMBL" id="APVG01000009">
    <property type="protein sequence ID" value="ENY72964.1"/>
    <property type="molecule type" value="Genomic_DNA"/>
</dbReference>
<evidence type="ECO:0000313" key="3">
    <source>
        <dbReference type="EMBL" id="ENY72964.1"/>
    </source>
</evidence>
<dbReference type="AlphaFoldDB" id="N9U3L2"/>